<evidence type="ECO:0000313" key="2">
    <source>
        <dbReference type="EMBL" id="CAI10707.1"/>
    </source>
</evidence>
<accession>Q5NW57</accession>
<dbReference type="KEGG" id="eba:p2A376"/>
<geneLocation type="plasmid" evidence="3">
    <name>pAzo2</name>
</geneLocation>
<keyword evidence="3" id="KW-1185">Reference proteome</keyword>
<dbReference type="HOGENOM" id="CLU_1292236_0_0_4"/>
<dbReference type="AlphaFoldDB" id="Q5NW57"/>
<feature type="compositionally biased region" description="Basic and acidic residues" evidence="1">
    <location>
        <begin position="80"/>
        <end position="96"/>
    </location>
</feature>
<feature type="compositionally biased region" description="Basic residues" evidence="1">
    <location>
        <begin position="116"/>
        <end position="126"/>
    </location>
</feature>
<protein>
    <submittedName>
        <fullName evidence="2">Uncharacterized protein</fullName>
    </submittedName>
</protein>
<proteinExistence type="predicted"/>
<evidence type="ECO:0000313" key="3">
    <source>
        <dbReference type="Proteomes" id="UP000006552"/>
    </source>
</evidence>
<feature type="compositionally biased region" description="Basic and acidic residues" evidence="1">
    <location>
        <begin position="194"/>
        <end position="213"/>
    </location>
</feature>
<feature type="region of interest" description="Disordered" evidence="1">
    <location>
        <begin position="1"/>
        <end position="36"/>
    </location>
</feature>
<feature type="compositionally biased region" description="Low complexity" evidence="1">
    <location>
        <begin position="99"/>
        <end position="111"/>
    </location>
</feature>
<feature type="compositionally biased region" description="Basic and acidic residues" evidence="1">
    <location>
        <begin position="155"/>
        <end position="172"/>
    </location>
</feature>
<name>Q5NW57_AROAE</name>
<reference evidence="2 3" key="1">
    <citation type="journal article" date="2005" name="Arch. Microbiol.">
        <title>The genome sequence of an anaerobic aromatic-degrading denitrifying bacterium, strain EbN1.</title>
        <authorList>
            <person name="Rabus R."/>
            <person name="Kube M."/>
            <person name="Heider J."/>
            <person name="Beck A."/>
            <person name="Heitmann K."/>
            <person name="Widdel F."/>
            <person name="Reinhardt R."/>
        </authorList>
    </citation>
    <scope>NUCLEOTIDE SEQUENCE [LARGE SCALE GENOMIC DNA]</scope>
    <source>
        <strain evidence="2 3">EbN1</strain>
        <plasmid evidence="3">Plasmid pAzo2</plasmid>
    </source>
</reference>
<gene>
    <name evidence="2" type="ORF">p2A376</name>
</gene>
<sequence>MTNTPPKRPGLGRSTPAVAPRSTSTRRCSTAAPPSPACATWATAWLAPSGRAYYGASHTPSAPPSPSATSPPATPSPAGPRRERPDALDDGRRRGQETWASWAAAHALPAHCPRGPVRRMRPRQHPRCREGLEGSGACRNPSRRSVGPGHLSRGKGRERPLASERAPRDHPLGRRQAVCRTHLRQGLPRHFRRARETEPGHHRTQRGHEGRAD</sequence>
<evidence type="ECO:0000256" key="1">
    <source>
        <dbReference type="SAM" id="MobiDB-lite"/>
    </source>
</evidence>
<feature type="compositionally biased region" description="Basic residues" evidence="1">
    <location>
        <begin position="181"/>
        <end position="193"/>
    </location>
</feature>
<keyword evidence="2" id="KW-0614">Plasmid</keyword>
<dbReference type="Proteomes" id="UP000006552">
    <property type="component" value="Plasmid 2"/>
</dbReference>
<feature type="region of interest" description="Disordered" evidence="1">
    <location>
        <begin position="52"/>
        <end position="213"/>
    </location>
</feature>
<organism evidence="2 3">
    <name type="scientific">Aromatoleum aromaticum (strain DSM 19018 / LMG 30748 / EbN1)</name>
    <name type="common">Azoarcus sp. (strain EbN1)</name>
    <dbReference type="NCBI Taxonomy" id="76114"/>
    <lineage>
        <taxon>Bacteria</taxon>
        <taxon>Pseudomonadati</taxon>
        <taxon>Pseudomonadota</taxon>
        <taxon>Betaproteobacteria</taxon>
        <taxon>Rhodocyclales</taxon>
        <taxon>Rhodocyclaceae</taxon>
        <taxon>Aromatoleum</taxon>
    </lineage>
</organism>
<dbReference type="EMBL" id="CR555308">
    <property type="protein sequence ID" value="CAI10707.1"/>
    <property type="molecule type" value="Genomic_DNA"/>
</dbReference>